<feature type="short sequence motif" description="'HIGH' region" evidence="12">
    <location>
        <begin position="44"/>
        <end position="54"/>
    </location>
</feature>
<comment type="catalytic activity">
    <reaction evidence="10 12">
        <text>tRNA(Val) + L-valine + ATP = L-valyl-tRNA(Val) + AMP + diphosphate</text>
        <dbReference type="Rhea" id="RHEA:10704"/>
        <dbReference type="Rhea" id="RHEA-COMP:9672"/>
        <dbReference type="Rhea" id="RHEA-COMP:9708"/>
        <dbReference type="ChEBI" id="CHEBI:30616"/>
        <dbReference type="ChEBI" id="CHEBI:33019"/>
        <dbReference type="ChEBI" id="CHEBI:57762"/>
        <dbReference type="ChEBI" id="CHEBI:78442"/>
        <dbReference type="ChEBI" id="CHEBI:78537"/>
        <dbReference type="ChEBI" id="CHEBI:456215"/>
        <dbReference type="EC" id="6.1.1.9"/>
    </reaction>
</comment>
<dbReference type="NCBIfam" id="TIGR00422">
    <property type="entry name" value="valS"/>
    <property type="match status" value="1"/>
</dbReference>
<evidence type="ECO:0000256" key="5">
    <source>
        <dbReference type="ARBA" id="ARBA00022741"/>
    </source>
</evidence>
<dbReference type="PROSITE" id="PS00178">
    <property type="entry name" value="AA_TRNA_LIGASE_I"/>
    <property type="match status" value="1"/>
</dbReference>
<dbReference type="InterPro" id="IPR010978">
    <property type="entry name" value="tRNA-bd_arm"/>
</dbReference>
<dbReference type="Gene3D" id="3.40.50.620">
    <property type="entry name" value="HUPs"/>
    <property type="match status" value="3"/>
</dbReference>
<evidence type="ECO:0000256" key="7">
    <source>
        <dbReference type="ARBA" id="ARBA00022917"/>
    </source>
</evidence>
<dbReference type="GO" id="GO:0002161">
    <property type="term" value="F:aminoacyl-tRNA deacylase activity"/>
    <property type="evidence" value="ECO:0007669"/>
    <property type="project" value="InterPro"/>
</dbReference>
<feature type="binding site" evidence="12">
    <location>
        <position position="526"/>
    </location>
    <ligand>
        <name>ATP</name>
        <dbReference type="ChEBI" id="CHEBI:30616"/>
    </ligand>
</feature>
<comment type="function">
    <text evidence="12">Catalyzes the attachment of valine to tRNA(Val). As ValRS can inadvertently accommodate and process structurally similar amino acids such as threonine, to avoid such errors, it has a 'posttransfer' editing activity that hydrolyzes mischarged Thr-tRNA(Val) in a tRNA-dependent manner.</text>
</comment>
<sequence length="873" mass="99186">MEMQKTYNPKDFEARLYEEWEKNNYFRAEADPSKIPFTIVIPPPNITGQLHLGHALDNTIIDILIRFKRMQGYSALYLPGCDHASIATEVKIVEQMKKEGLTKNDVGREGFLERAWGWKEQYGGRIVEQLKKMGVSCDWSRLAFTMDDNCSRAVREVFVNLYEKGLIYRGDRIINWCPGCKTALSDAEVEYTEDESFFWHLKYPVKGENRSITVATTRPETMLGDTAVAVNPADKRYEDLVGKTLVLPLVGREIPVVADDYVDMEFGSGAVKITPAHDPNDFEVGLRHDLEVIRVMNDDGTMNAAAGKYEGLDRFIAREKIVEDLKACGALVKIEPHAHNVGHCYRCKSTVEPIVSKQWFVKMEPLAKPALDAVARNKIKFTPERFTKVYNNWMEGIKDWCISRQLWWGHRIPVWYCQDCGETVVSKTDPDCCPHCKGHDLKQDEDVLDTWFSSALWPFSTLGYPDKSEDLKYFYPTDVLSCGYDIIFFWVARMIFSGLEHMKKVPFRDVLMHGIVRDEQGRKMSKSLGNGIDPLLVIDEYGADSLRFSLINGVSPGNDTRYSRSKVEASRNFMNKIWNASRFVIMNAEGRTIPDIQDVKLSAADKWIVSRLESCVKEVTLNLQKFELGIAAGILYDFMWSDFCDWYIELCKSALYGDDEAKKSATLGVLCFVLENALKLLHPYIPYITEEIYQNLPNVSGSIMVSEFPRYNSKLAYKKEAKAFERVMEVIRVVRNMKASVGCPAAKKVKLFVSTSNKAYVNANTTSILKLAGASEIVFCDNGACIGEKTVSQVTELCTVYIALGDMVDLEKERARLQGELERVVGEIGRADGKLHNRGFMDKAPKNLVEAERAKLEKFIEMKAKIEAQLREL</sequence>
<dbReference type="OrthoDB" id="9810365at2"/>
<dbReference type="SUPFAM" id="SSF47323">
    <property type="entry name" value="Anticodon-binding domain of a subclass of class I aminoacyl-tRNA synthetases"/>
    <property type="match status" value="1"/>
</dbReference>
<dbReference type="Gene3D" id="1.10.287.380">
    <property type="entry name" value="Valyl-tRNA synthetase, C-terminal domain"/>
    <property type="match status" value="1"/>
</dbReference>
<dbReference type="GO" id="GO:0005524">
    <property type="term" value="F:ATP binding"/>
    <property type="evidence" value="ECO:0007669"/>
    <property type="project" value="UniProtKB-UniRule"/>
</dbReference>
<dbReference type="InterPro" id="IPR037118">
    <property type="entry name" value="Val-tRNA_synth_C_sf"/>
</dbReference>
<dbReference type="Pfam" id="PF10458">
    <property type="entry name" value="Val_tRNA-synt_C"/>
    <property type="match status" value="1"/>
</dbReference>
<comment type="caution">
    <text evidence="16">The sequence shown here is derived from an EMBL/GenBank/DDBJ whole genome shotgun (WGS) entry which is preliminary data.</text>
</comment>
<dbReference type="InterPro" id="IPR009008">
    <property type="entry name" value="Val/Leu/Ile-tRNA-synth_edit"/>
</dbReference>
<dbReference type="InterPro" id="IPR013155">
    <property type="entry name" value="M/V/L/I-tRNA-synth_anticd-bd"/>
</dbReference>
<evidence type="ECO:0000313" key="17">
    <source>
        <dbReference type="Proteomes" id="UP000291269"/>
    </source>
</evidence>
<dbReference type="InterPro" id="IPR002300">
    <property type="entry name" value="aa-tRNA-synth_Ia"/>
</dbReference>
<keyword evidence="4 12" id="KW-0436">Ligase</keyword>
<dbReference type="PANTHER" id="PTHR11946">
    <property type="entry name" value="VALYL-TRNA SYNTHETASES"/>
    <property type="match status" value="1"/>
</dbReference>
<name>A0A4Q2KGT1_9FIRM</name>
<proteinExistence type="inferred from homology"/>
<feature type="domain" description="Aminoacyl-tRNA synthetase class Ia" evidence="13">
    <location>
        <begin position="16"/>
        <end position="559"/>
    </location>
</feature>
<dbReference type="Proteomes" id="UP000291269">
    <property type="component" value="Unassembled WGS sequence"/>
</dbReference>
<feature type="short sequence motif" description="'KMSKS' region" evidence="12">
    <location>
        <begin position="523"/>
        <end position="527"/>
    </location>
</feature>
<dbReference type="GO" id="GO:0004832">
    <property type="term" value="F:valine-tRNA ligase activity"/>
    <property type="evidence" value="ECO:0007669"/>
    <property type="project" value="UniProtKB-UniRule"/>
</dbReference>
<keyword evidence="8 12" id="KW-0175">Coiled coil</keyword>
<evidence type="ECO:0000256" key="1">
    <source>
        <dbReference type="ARBA" id="ARBA00004496"/>
    </source>
</evidence>
<feature type="domain" description="Valyl-tRNA synthetase tRNA-binding arm" evidence="15">
    <location>
        <begin position="809"/>
        <end position="873"/>
    </location>
</feature>
<keyword evidence="6 12" id="KW-0067">ATP-binding</keyword>
<feature type="coiled-coil region" evidence="12">
    <location>
        <begin position="807"/>
        <end position="869"/>
    </location>
</feature>
<keyword evidence="7 12" id="KW-0648">Protein biosynthesis</keyword>
<feature type="domain" description="Methionyl/Valyl/Leucyl/Isoleucyl-tRNA synthetase anticodon-binding" evidence="14">
    <location>
        <begin position="605"/>
        <end position="751"/>
    </location>
</feature>
<dbReference type="EC" id="6.1.1.9" evidence="12"/>
<dbReference type="AlphaFoldDB" id="A0A4Q2KGT1"/>
<keyword evidence="3 12" id="KW-0963">Cytoplasm</keyword>
<protein>
    <recommendedName>
        <fullName evidence="12">Valine--tRNA ligase</fullName>
        <ecNumber evidence="12">6.1.1.9</ecNumber>
    </recommendedName>
    <alternativeName>
        <fullName evidence="12">Valyl-tRNA synthetase</fullName>
        <shortName evidence="12">ValRS</shortName>
    </alternativeName>
</protein>
<dbReference type="CDD" id="cd07962">
    <property type="entry name" value="Anticodon_Ia_Val"/>
    <property type="match status" value="1"/>
</dbReference>
<dbReference type="InterPro" id="IPR002303">
    <property type="entry name" value="Valyl-tRNA_ligase"/>
</dbReference>
<evidence type="ECO:0000256" key="6">
    <source>
        <dbReference type="ARBA" id="ARBA00022840"/>
    </source>
</evidence>
<evidence type="ECO:0000256" key="11">
    <source>
        <dbReference type="ARBA" id="ARBA00060830"/>
    </source>
</evidence>
<keyword evidence="17" id="KW-1185">Reference proteome</keyword>
<dbReference type="NCBIfam" id="NF004349">
    <property type="entry name" value="PRK05729.1"/>
    <property type="match status" value="1"/>
</dbReference>
<evidence type="ECO:0000256" key="9">
    <source>
        <dbReference type="ARBA" id="ARBA00023146"/>
    </source>
</evidence>
<dbReference type="Gene3D" id="3.90.740.10">
    <property type="entry name" value="Valyl/Leucyl/Isoleucyl-tRNA synthetase, editing domain"/>
    <property type="match status" value="1"/>
</dbReference>
<evidence type="ECO:0000259" key="14">
    <source>
        <dbReference type="Pfam" id="PF08264"/>
    </source>
</evidence>
<dbReference type="InterPro" id="IPR019499">
    <property type="entry name" value="Val-tRNA_synth_tRNA-bd"/>
</dbReference>
<evidence type="ECO:0000256" key="10">
    <source>
        <dbReference type="ARBA" id="ARBA00047552"/>
    </source>
</evidence>
<dbReference type="RefSeq" id="WP_129225736.1">
    <property type="nucleotide sequence ID" value="NZ_SDOZ01000002.1"/>
</dbReference>
<dbReference type="FunFam" id="1.10.287.380:FF:000001">
    <property type="entry name" value="Valine--tRNA ligase"/>
    <property type="match status" value="1"/>
</dbReference>
<evidence type="ECO:0000259" key="13">
    <source>
        <dbReference type="Pfam" id="PF00133"/>
    </source>
</evidence>
<evidence type="ECO:0000313" key="16">
    <source>
        <dbReference type="EMBL" id="RXZ62231.1"/>
    </source>
</evidence>
<dbReference type="Pfam" id="PF00133">
    <property type="entry name" value="tRNA-synt_1"/>
    <property type="match status" value="1"/>
</dbReference>
<gene>
    <name evidence="12" type="primary">valS</name>
    <name evidence="16" type="ORF">ESZ91_07500</name>
</gene>
<dbReference type="FunFam" id="3.40.50.620:FF:000098">
    <property type="entry name" value="Valine--tRNA ligase"/>
    <property type="match status" value="1"/>
</dbReference>
<dbReference type="SUPFAM" id="SSF52374">
    <property type="entry name" value="Nucleotidylyl transferase"/>
    <property type="match status" value="1"/>
</dbReference>
<reference evidence="16 17" key="1">
    <citation type="journal article" date="2019" name="Gut">
        <title>Antibiotics-induced monodominance of a novel gut bacterial order.</title>
        <authorList>
            <person name="Hildebrand F."/>
            <person name="Moitinho-Silva L."/>
            <person name="Blasche S."/>
            <person name="Jahn M.T."/>
            <person name="Gossmann T.I."/>
            <person name="Heuerta-Cepas J."/>
            <person name="Hercog R."/>
            <person name="Luetge M."/>
            <person name="Bahram M."/>
            <person name="Pryszlak A."/>
            <person name="Alves R.J."/>
            <person name="Waszak S.M."/>
            <person name="Zhu A."/>
            <person name="Ye L."/>
            <person name="Costea P.I."/>
            <person name="Aalvink S."/>
            <person name="Belzer C."/>
            <person name="Forslund S.K."/>
            <person name="Sunagawa S."/>
            <person name="Hentschel U."/>
            <person name="Merten C."/>
            <person name="Patil K.R."/>
            <person name="Benes V."/>
            <person name="Bork P."/>
        </authorList>
    </citation>
    <scope>NUCLEOTIDE SEQUENCE [LARGE SCALE GENOMIC DNA]</scope>
    <source>
        <strain evidence="16 17">HDS1380</strain>
    </source>
</reference>
<dbReference type="GO" id="GO:0005829">
    <property type="term" value="C:cytosol"/>
    <property type="evidence" value="ECO:0007669"/>
    <property type="project" value="TreeGrafter"/>
</dbReference>
<dbReference type="SUPFAM" id="SSF46589">
    <property type="entry name" value="tRNA-binding arm"/>
    <property type="match status" value="1"/>
</dbReference>
<dbReference type="FunFam" id="1.10.730.10:FF:000014">
    <property type="entry name" value="Valine--tRNA ligase"/>
    <property type="match status" value="1"/>
</dbReference>
<dbReference type="HAMAP" id="MF_02004">
    <property type="entry name" value="Val_tRNA_synth_type1"/>
    <property type="match status" value="1"/>
</dbReference>
<keyword evidence="9 12" id="KW-0030">Aminoacyl-tRNA synthetase</keyword>
<dbReference type="InterPro" id="IPR001412">
    <property type="entry name" value="aa-tRNA-synth_I_CS"/>
</dbReference>
<comment type="similarity">
    <text evidence="11 12">Belongs to the class-I aminoacyl-tRNA synthetase family. ValS type 1 subfamily.</text>
</comment>
<dbReference type="InterPro" id="IPR033705">
    <property type="entry name" value="Anticodon_Ia_Val"/>
</dbReference>
<dbReference type="PANTHER" id="PTHR11946:SF93">
    <property type="entry name" value="VALINE--TRNA LIGASE, CHLOROPLASTIC_MITOCHONDRIAL 2"/>
    <property type="match status" value="1"/>
</dbReference>
<comment type="subcellular location">
    <subcellularLocation>
        <location evidence="1 12">Cytoplasm</location>
    </subcellularLocation>
</comment>
<dbReference type="SUPFAM" id="SSF50677">
    <property type="entry name" value="ValRS/IleRS/LeuRS editing domain"/>
    <property type="match status" value="1"/>
</dbReference>
<evidence type="ECO:0000256" key="12">
    <source>
        <dbReference type="HAMAP-Rule" id="MF_02004"/>
    </source>
</evidence>
<evidence type="ECO:0000256" key="2">
    <source>
        <dbReference type="ARBA" id="ARBA00011245"/>
    </source>
</evidence>
<dbReference type="PRINTS" id="PR00986">
    <property type="entry name" value="TRNASYNTHVAL"/>
</dbReference>
<evidence type="ECO:0000259" key="15">
    <source>
        <dbReference type="Pfam" id="PF10458"/>
    </source>
</evidence>
<dbReference type="CDD" id="cd00817">
    <property type="entry name" value="ValRS_core"/>
    <property type="match status" value="1"/>
</dbReference>
<evidence type="ECO:0000256" key="8">
    <source>
        <dbReference type="ARBA" id="ARBA00023054"/>
    </source>
</evidence>
<evidence type="ECO:0000256" key="4">
    <source>
        <dbReference type="ARBA" id="ARBA00022598"/>
    </source>
</evidence>
<dbReference type="InterPro" id="IPR014729">
    <property type="entry name" value="Rossmann-like_a/b/a_fold"/>
</dbReference>
<comment type="domain">
    <text evidence="12">The C-terminal coiled-coil domain is crucial for aminoacylation activity.</text>
</comment>
<dbReference type="Pfam" id="PF08264">
    <property type="entry name" value="Anticodon_1"/>
    <property type="match status" value="1"/>
</dbReference>
<dbReference type="FunFam" id="3.90.740.10:FF:000005">
    <property type="entry name" value="Valine--tRNA ligase, mitochondrial"/>
    <property type="match status" value="1"/>
</dbReference>
<evidence type="ECO:0000256" key="3">
    <source>
        <dbReference type="ARBA" id="ARBA00022490"/>
    </source>
</evidence>
<keyword evidence="5 12" id="KW-0547">Nucleotide-binding</keyword>
<dbReference type="EMBL" id="SDOZ01000002">
    <property type="protein sequence ID" value="RXZ62231.1"/>
    <property type="molecule type" value="Genomic_DNA"/>
</dbReference>
<dbReference type="InterPro" id="IPR009080">
    <property type="entry name" value="tRNAsynth_Ia_anticodon-bd"/>
</dbReference>
<comment type="domain">
    <text evidence="12">ValRS has two distinct active sites: one for aminoacylation and one for editing. The misactivated threonine is translocated from the active site to the editing site.</text>
</comment>
<organism evidence="16 17">
    <name type="scientific">Candidatus Borkfalkia ceftriaxoniphila</name>
    <dbReference type="NCBI Taxonomy" id="2508949"/>
    <lineage>
        <taxon>Bacteria</taxon>
        <taxon>Bacillati</taxon>
        <taxon>Bacillota</taxon>
        <taxon>Clostridia</taxon>
        <taxon>Christensenellales</taxon>
        <taxon>Christensenellaceae</taxon>
        <taxon>Candidatus Borkfalkia</taxon>
    </lineage>
</organism>
<dbReference type="FunFam" id="3.40.50.620:FF:000032">
    <property type="entry name" value="Valine--tRNA ligase"/>
    <property type="match status" value="1"/>
</dbReference>
<dbReference type="Gene3D" id="1.10.730.10">
    <property type="entry name" value="Isoleucyl-tRNA Synthetase, Domain 1"/>
    <property type="match status" value="1"/>
</dbReference>
<comment type="subunit">
    <text evidence="2 12">Monomer.</text>
</comment>
<accession>A0A4Q2KGT1</accession>
<dbReference type="GO" id="GO:0006438">
    <property type="term" value="P:valyl-tRNA aminoacylation"/>
    <property type="evidence" value="ECO:0007669"/>
    <property type="project" value="UniProtKB-UniRule"/>
</dbReference>